<keyword evidence="2" id="KW-1185">Reference proteome</keyword>
<accession>A0ACB8F823</accession>
<name>A0ACB8F823_9SAUR</name>
<comment type="caution">
    <text evidence="1">The sequence shown here is derived from an EMBL/GenBank/DDBJ whole genome shotgun (WGS) entry which is preliminary data.</text>
</comment>
<organism evidence="1 2">
    <name type="scientific">Sphaerodactylus townsendi</name>
    <dbReference type="NCBI Taxonomy" id="933632"/>
    <lineage>
        <taxon>Eukaryota</taxon>
        <taxon>Metazoa</taxon>
        <taxon>Chordata</taxon>
        <taxon>Craniata</taxon>
        <taxon>Vertebrata</taxon>
        <taxon>Euteleostomi</taxon>
        <taxon>Lepidosauria</taxon>
        <taxon>Squamata</taxon>
        <taxon>Bifurcata</taxon>
        <taxon>Gekkota</taxon>
        <taxon>Sphaerodactylidae</taxon>
        <taxon>Sphaerodactylus</taxon>
    </lineage>
</organism>
<evidence type="ECO:0000313" key="1">
    <source>
        <dbReference type="EMBL" id="KAH8001567.1"/>
    </source>
</evidence>
<reference evidence="1" key="1">
    <citation type="submission" date="2021-08" db="EMBL/GenBank/DDBJ databases">
        <title>The first chromosome-level gecko genome reveals the dynamic sex chromosomes of Neotropical dwarf geckos (Sphaerodactylidae: Sphaerodactylus).</title>
        <authorList>
            <person name="Pinto B.J."/>
            <person name="Keating S.E."/>
            <person name="Gamble T."/>
        </authorList>
    </citation>
    <scope>NUCLEOTIDE SEQUENCE</scope>
    <source>
        <strain evidence="1">TG3544</strain>
    </source>
</reference>
<protein>
    <submittedName>
        <fullName evidence="1">Sphingosine-1-phosphate lyase 1</fullName>
    </submittedName>
</protein>
<proteinExistence type="predicted"/>
<dbReference type="Proteomes" id="UP000827872">
    <property type="component" value="Linkage Group LG08"/>
</dbReference>
<gene>
    <name evidence="1" type="primary">SGPL1</name>
    <name evidence="1" type="ORF">K3G42_011262</name>
</gene>
<evidence type="ECO:0000313" key="2">
    <source>
        <dbReference type="Proteomes" id="UP000827872"/>
    </source>
</evidence>
<dbReference type="EMBL" id="CM037621">
    <property type="protein sequence ID" value="KAH8001567.1"/>
    <property type="molecule type" value="Genomic_DNA"/>
</dbReference>
<keyword evidence="1" id="KW-0456">Lyase</keyword>
<sequence length="128" mass="14330">MIQNRFNKTVDEVISCLSFLKSAKSYVKELPAKGLSQSEVLQKMKDYSSMGEIHWEDGKVSGTVYSGEEKLTKLFTKVYEEFAWSNPLHPDVFPGLRKMEAEVIRMALTLFHGGPNSGGSVKSYAGNF</sequence>